<gene>
    <name evidence="6" type="ORF">H7313_03260</name>
</gene>
<evidence type="ECO:0000256" key="4">
    <source>
        <dbReference type="ARBA" id="ARBA00023163"/>
    </source>
</evidence>
<dbReference type="SUPFAM" id="SSF46785">
    <property type="entry name" value="Winged helix' DNA-binding domain"/>
    <property type="match status" value="1"/>
</dbReference>
<sequence>MDIGVFREFAEIVMQGSYSAAAKALNLSQPTLSRHIAALEKELNAELVADVLPVRLTPAGDAVFQAALSMGDLYAGMQDDLAELRRASPERIRIHDTPALGPLLVRLVAAANGTMRAHPRTIVEYVVPRSGKTPGEAVAEGLCDLSFVQLVEEVSNERQDNGRENGDGSFFEPPEGVRATAVSRPGNRLVLGVPQEIAGGTEASLASFRHETFFLLAHRSCEPLKETFVAACRRRGFRPAVRMLPCARPEEFYLMDHGDGVHMLSEDDLAIDASFARRLEERMALVPLADSDGLRLRWHALHRAFDPPGDSAFACFLKLLAEPGGLPYRSVTTAGSFGAVRR</sequence>
<evidence type="ECO:0000256" key="2">
    <source>
        <dbReference type="ARBA" id="ARBA00023015"/>
    </source>
</evidence>
<keyword evidence="4" id="KW-0804">Transcription</keyword>
<dbReference type="Pfam" id="PF00126">
    <property type="entry name" value="HTH_1"/>
    <property type="match status" value="1"/>
</dbReference>
<dbReference type="InterPro" id="IPR036388">
    <property type="entry name" value="WH-like_DNA-bd_sf"/>
</dbReference>
<dbReference type="PRINTS" id="PR00039">
    <property type="entry name" value="HTHLYSR"/>
</dbReference>
<comment type="similarity">
    <text evidence="1">Belongs to the LysR transcriptional regulatory family.</text>
</comment>
<dbReference type="GO" id="GO:0003700">
    <property type="term" value="F:DNA-binding transcription factor activity"/>
    <property type="evidence" value="ECO:0007669"/>
    <property type="project" value="InterPro"/>
</dbReference>
<evidence type="ECO:0000256" key="3">
    <source>
        <dbReference type="ARBA" id="ARBA00023125"/>
    </source>
</evidence>
<dbReference type="AlphaFoldDB" id="A0A842JGF1"/>
<keyword evidence="3" id="KW-0238">DNA-binding</keyword>
<organism evidence="6 7">
    <name type="scientific">Gordonibacter massiliensis</name>
    <name type="common">ex Traore et al. 2017</name>
    <dbReference type="NCBI Taxonomy" id="1841863"/>
    <lineage>
        <taxon>Bacteria</taxon>
        <taxon>Bacillati</taxon>
        <taxon>Actinomycetota</taxon>
        <taxon>Coriobacteriia</taxon>
        <taxon>Eggerthellales</taxon>
        <taxon>Eggerthellaceae</taxon>
        <taxon>Gordonibacter</taxon>
    </lineage>
</organism>
<dbReference type="PANTHER" id="PTHR30346:SF28">
    <property type="entry name" value="HTH-TYPE TRANSCRIPTIONAL REGULATOR CYNR"/>
    <property type="match status" value="1"/>
</dbReference>
<dbReference type="EMBL" id="JACMSE010000001">
    <property type="protein sequence ID" value="MBC2888369.1"/>
    <property type="molecule type" value="Genomic_DNA"/>
</dbReference>
<keyword evidence="7" id="KW-1185">Reference proteome</keyword>
<accession>A0A842JGF1</accession>
<name>A0A842JGF1_9ACTN</name>
<dbReference type="Gene3D" id="1.10.10.10">
    <property type="entry name" value="Winged helix-like DNA-binding domain superfamily/Winged helix DNA-binding domain"/>
    <property type="match status" value="1"/>
</dbReference>
<comment type="caution">
    <text evidence="6">The sequence shown here is derived from an EMBL/GenBank/DDBJ whole genome shotgun (WGS) entry which is preliminary data.</text>
</comment>
<evidence type="ECO:0000256" key="1">
    <source>
        <dbReference type="ARBA" id="ARBA00009437"/>
    </source>
</evidence>
<dbReference type="GO" id="GO:0003677">
    <property type="term" value="F:DNA binding"/>
    <property type="evidence" value="ECO:0007669"/>
    <property type="project" value="UniProtKB-KW"/>
</dbReference>
<dbReference type="InterPro" id="IPR000847">
    <property type="entry name" value="LysR_HTH_N"/>
</dbReference>
<dbReference type="InterPro" id="IPR036390">
    <property type="entry name" value="WH_DNA-bd_sf"/>
</dbReference>
<dbReference type="GO" id="GO:0032993">
    <property type="term" value="C:protein-DNA complex"/>
    <property type="evidence" value="ECO:0007669"/>
    <property type="project" value="TreeGrafter"/>
</dbReference>
<dbReference type="RefSeq" id="WP_185904301.1">
    <property type="nucleotide sequence ID" value="NZ_JACMSE010000001.1"/>
</dbReference>
<keyword evidence="2" id="KW-0805">Transcription regulation</keyword>
<evidence type="ECO:0000259" key="5">
    <source>
        <dbReference type="PROSITE" id="PS50931"/>
    </source>
</evidence>
<evidence type="ECO:0000313" key="7">
    <source>
        <dbReference type="Proteomes" id="UP000587396"/>
    </source>
</evidence>
<protein>
    <submittedName>
        <fullName evidence="6">LysR family transcriptional regulator</fullName>
    </submittedName>
</protein>
<dbReference type="PROSITE" id="PS50931">
    <property type="entry name" value="HTH_LYSR"/>
    <property type="match status" value="1"/>
</dbReference>
<proteinExistence type="inferred from homology"/>
<dbReference type="PANTHER" id="PTHR30346">
    <property type="entry name" value="TRANSCRIPTIONAL DUAL REGULATOR HCAR-RELATED"/>
    <property type="match status" value="1"/>
</dbReference>
<dbReference type="Proteomes" id="UP000587396">
    <property type="component" value="Unassembled WGS sequence"/>
</dbReference>
<feature type="domain" description="HTH lysR-type" evidence="5">
    <location>
        <begin position="1"/>
        <end position="57"/>
    </location>
</feature>
<evidence type="ECO:0000313" key="6">
    <source>
        <dbReference type="EMBL" id="MBC2888369.1"/>
    </source>
</evidence>
<reference evidence="6 7" key="1">
    <citation type="submission" date="2020-08" db="EMBL/GenBank/DDBJ databases">
        <authorList>
            <person name="Liu C."/>
            <person name="Sun Q."/>
        </authorList>
    </citation>
    <scope>NUCLEOTIDE SEQUENCE [LARGE SCALE GENOMIC DNA]</scope>
    <source>
        <strain evidence="6 7">N22</strain>
    </source>
</reference>